<dbReference type="Pfam" id="PF07841">
    <property type="entry name" value="DM4_12"/>
    <property type="match status" value="1"/>
</dbReference>
<dbReference type="Proteomes" id="UP000747542">
    <property type="component" value="Unassembled WGS sequence"/>
</dbReference>
<dbReference type="EMBL" id="JAHLQT010010116">
    <property type="protein sequence ID" value="KAG7173306.1"/>
    <property type="molecule type" value="Genomic_DNA"/>
</dbReference>
<gene>
    <name evidence="1" type="ORF">Hamer_G014633</name>
</gene>
<accession>A0A8J5N4Q3</accession>
<proteinExistence type="predicted"/>
<feature type="non-terminal residue" evidence="1">
    <location>
        <position position="153"/>
    </location>
</feature>
<dbReference type="InterPro" id="IPR006631">
    <property type="entry name" value="DM4_12"/>
</dbReference>
<dbReference type="AlphaFoldDB" id="A0A8J5N4Q3"/>
<organism evidence="1 2">
    <name type="scientific">Homarus americanus</name>
    <name type="common">American lobster</name>
    <dbReference type="NCBI Taxonomy" id="6706"/>
    <lineage>
        <taxon>Eukaryota</taxon>
        <taxon>Metazoa</taxon>
        <taxon>Ecdysozoa</taxon>
        <taxon>Arthropoda</taxon>
        <taxon>Crustacea</taxon>
        <taxon>Multicrustacea</taxon>
        <taxon>Malacostraca</taxon>
        <taxon>Eumalacostraca</taxon>
        <taxon>Eucarida</taxon>
        <taxon>Decapoda</taxon>
        <taxon>Pleocyemata</taxon>
        <taxon>Astacidea</taxon>
        <taxon>Nephropoidea</taxon>
        <taxon>Nephropidae</taxon>
        <taxon>Homarus</taxon>
    </lineage>
</organism>
<keyword evidence="2" id="KW-1185">Reference proteome</keyword>
<reference evidence="1" key="1">
    <citation type="journal article" date="2021" name="Sci. Adv.">
        <title>The American lobster genome reveals insights on longevity, neural, and immune adaptations.</title>
        <authorList>
            <person name="Polinski J.M."/>
            <person name="Zimin A.V."/>
            <person name="Clark K.F."/>
            <person name="Kohn A.B."/>
            <person name="Sadowski N."/>
            <person name="Timp W."/>
            <person name="Ptitsyn A."/>
            <person name="Khanna P."/>
            <person name="Romanova D.Y."/>
            <person name="Williams P."/>
            <person name="Greenwood S.J."/>
            <person name="Moroz L.L."/>
            <person name="Walt D.R."/>
            <person name="Bodnar A.G."/>
        </authorList>
    </citation>
    <scope>NUCLEOTIDE SEQUENCE</scope>
    <source>
        <strain evidence="1">GMGI-L3</strain>
    </source>
</reference>
<comment type="caution">
    <text evidence="1">The sequence shown here is derived from an EMBL/GenBank/DDBJ whole genome shotgun (WGS) entry which is preliminary data.</text>
</comment>
<sequence>GLGLAGLALYGASGRSGGNRGYGGYSHHGGYGGGHHGGSYGYHRRRRSPEEDSAALENLMEVIRAEDVSGCGRRLVCELAANNQQSLTVEELSILNLVGSSVKPGEGVLPRGASQEYKEARGLGEAGGDCDKVFPKCPLTGAQLMGAVMAYLP</sequence>
<evidence type="ECO:0000313" key="2">
    <source>
        <dbReference type="Proteomes" id="UP000747542"/>
    </source>
</evidence>
<name>A0A8J5N4Q3_HOMAM</name>
<evidence type="ECO:0000313" key="1">
    <source>
        <dbReference type="EMBL" id="KAG7173306.1"/>
    </source>
</evidence>
<protein>
    <submittedName>
        <fullName evidence="1">Putative DM4/DM12 family-like protein 29</fullName>
    </submittedName>
</protein>